<dbReference type="Proteomes" id="UP001596472">
    <property type="component" value="Unassembled WGS sequence"/>
</dbReference>
<evidence type="ECO:0000256" key="1">
    <source>
        <dbReference type="SAM" id="MobiDB-lite"/>
    </source>
</evidence>
<evidence type="ECO:0000313" key="5">
    <source>
        <dbReference type="Proteomes" id="UP001596472"/>
    </source>
</evidence>
<evidence type="ECO:0000256" key="2">
    <source>
        <dbReference type="SAM" id="SignalP"/>
    </source>
</evidence>
<keyword evidence="2" id="KW-0732">Signal</keyword>
<name>A0ABW2LD18_9BACT</name>
<keyword evidence="5" id="KW-1185">Reference proteome</keyword>
<gene>
    <name evidence="4" type="ORF">ACFQY0_17595</name>
</gene>
<dbReference type="RefSeq" id="WP_379715079.1">
    <property type="nucleotide sequence ID" value="NZ_JBHTBS010000011.1"/>
</dbReference>
<feature type="region of interest" description="Disordered" evidence="1">
    <location>
        <begin position="47"/>
        <end position="114"/>
    </location>
</feature>
<evidence type="ECO:0000313" key="4">
    <source>
        <dbReference type="EMBL" id="MFC7339015.1"/>
    </source>
</evidence>
<feature type="compositionally biased region" description="Polar residues" evidence="1">
    <location>
        <begin position="51"/>
        <end position="70"/>
    </location>
</feature>
<dbReference type="SMART" id="SM00257">
    <property type="entry name" value="LysM"/>
    <property type="match status" value="1"/>
</dbReference>
<feature type="domain" description="LysM" evidence="3">
    <location>
        <begin position="110"/>
        <end position="153"/>
    </location>
</feature>
<dbReference type="PANTHER" id="PTHR33734:SF22">
    <property type="entry name" value="MEMBRANE-BOUND LYTIC MUREIN TRANSGLYCOSYLASE D"/>
    <property type="match status" value="1"/>
</dbReference>
<feature type="compositionally biased region" description="Low complexity" evidence="1">
    <location>
        <begin position="72"/>
        <end position="87"/>
    </location>
</feature>
<organism evidence="4 5">
    <name type="scientific">Haloferula chungangensis</name>
    <dbReference type="NCBI Taxonomy" id="1048331"/>
    <lineage>
        <taxon>Bacteria</taxon>
        <taxon>Pseudomonadati</taxon>
        <taxon>Verrucomicrobiota</taxon>
        <taxon>Verrucomicrobiia</taxon>
        <taxon>Verrucomicrobiales</taxon>
        <taxon>Verrucomicrobiaceae</taxon>
        <taxon>Haloferula</taxon>
    </lineage>
</organism>
<feature type="signal peptide" evidence="2">
    <location>
        <begin position="1"/>
        <end position="26"/>
    </location>
</feature>
<proteinExistence type="predicted"/>
<feature type="compositionally biased region" description="Pro residues" evidence="1">
    <location>
        <begin position="92"/>
        <end position="106"/>
    </location>
</feature>
<feature type="chain" id="PRO_5046007512" evidence="2">
    <location>
        <begin position="27"/>
        <end position="155"/>
    </location>
</feature>
<dbReference type="InterPro" id="IPR036779">
    <property type="entry name" value="LysM_dom_sf"/>
</dbReference>
<dbReference type="Pfam" id="PF01476">
    <property type="entry name" value="LysM"/>
    <property type="match status" value="1"/>
</dbReference>
<comment type="caution">
    <text evidence="4">The sequence shown here is derived from an EMBL/GenBank/DDBJ whole genome shotgun (WGS) entry which is preliminary data.</text>
</comment>
<reference evidence="5" key="1">
    <citation type="journal article" date="2019" name="Int. J. Syst. Evol. Microbiol.">
        <title>The Global Catalogue of Microorganisms (GCM) 10K type strain sequencing project: providing services to taxonomists for standard genome sequencing and annotation.</title>
        <authorList>
            <consortium name="The Broad Institute Genomics Platform"/>
            <consortium name="The Broad Institute Genome Sequencing Center for Infectious Disease"/>
            <person name="Wu L."/>
            <person name="Ma J."/>
        </authorList>
    </citation>
    <scope>NUCLEOTIDE SEQUENCE [LARGE SCALE GENOMIC DNA]</scope>
    <source>
        <strain evidence="5">CGMCC 4.1467</strain>
    </source>
</reference>
<dbReference type="PROSITE" id="PS51257">
    <property type="entry name" value="PROKAR_LIPOPROTEIN"/>
    <property type="match status" value="1"/>
</dbReference>
<sequence>MTKCLLPFGAVAIALGFSACSNSVNMADNPTGTGPFDSRGNYVEEWADNPSKWNGRSVPTPSTQVASNDTKPAVQSSTTTVTTVSNPKPKPKPAPVAKPKPKPQPKPSSVYHTVRRGDTLYGLAKRYGTSVSVIQRANGISGSTIRVGQRIKIPR</sequence>
<dbReference type="EMBL" id="JBHTBS010000011">
    <property type="protein sequence ID" value="MFC7339015.1"/>
    <property type="molecule type" value="Genomic_DNA"/>
</dbReference>
<dbReference type="InterPro" id="IPR018392">
    <property type="entry name" value="LysM"/>
</dbReference>
<protein>
    <submittedName>
        <fullName evidence="4">LysM peptidoglycan-binding domain-containing protein</fullName>
    </submittedName>
</protein>
<dbReference type="Gene3D" id="3.10.350.10">
    <property type="entry name" value="LysM domain"/>
    <property type="match status" value="1"/>
</dbReference>
<dbReference type="CDD" id="cd00118">
    <property type="entry name" value="LysM"/>
    <property type="match status" value="1"/>
</dbReference>
<accession>A0ABW2LD18</accession>
<dbReference type="SUPFAM" id="SSF54106">
    <property type="entry name" value="LysM domain"/>
    <property type="match status" value="1"/>
</dbReference>
<dbReference type="PROSITE" id="PS51782">
    <property type="entry name" value="LYSM"/>
    <property type="match status" value="1"/>
</dbReference>
<evidence type="ECO:0000259" key="3">
    <source>
        <dbReference type="PROSITE" id="PS51782"/>
    </source>
</evidence>
<dbReference type="PANTHER" id="PTHR33734">
    <property type="entry name" value="LYSM DOMAIN-CONTAINING GPI-ANCHORED PROTEIN 2"/>
    <property type="match status" value="1"/>
</dbReference>